<proteinExistence type="predicted"/>
<accession>A0ABY7YTL2</accession>
<dbReference type="EMBL" id="CP118247">
    <property type="protein sequence ID" value="WDR04646.1"/>
    <property type="molecule type" value="Genomic_DNA"/>
</dbReference>
<dbReference type="Gene3D" id="3.30.390.10">
    <property type="entry name" value="Enolase-like, N-terminal domain"/>
    <property type="match status" value="1"/>
</dbReference>
<evidence type="ECO:0000313" key="5">
    <source>
        <dbReference type="Proteomes" id="UP001222118"/>
    </source>
</evidence>
<dbReference type="SUPFAM" id="SSF51604">
    <property type="entry name" value="Enolase C-terminal domain-like"/>
    <property type="match status" value="1"/>
</dbReference>
<name>A0ABY7YTL2_9HYPH</name>
<dbReference type="PANTHER" id="PTHR48073:SF2">
    <property type="entry name" value="O-SUCCINYLBENZOATE SYNTHASE"/>
    <property type="match status" value="1"/>
</dbReference>
<evidence type="ECO:0000259" key="3">
    <source>
        <dbReference type="Pfam" id="PF13378"/>
    </source>
</evidence>
<dbReference type="InterPro" id="IPR029017">
    <property type="entry name" value="Enolase-like_N"/>
</dbReference>
<dbReference type="Gene3D" id="3.20.20.120">
    <property type="entry name" value="Enolase-like C-terminal domain"/>
    <property type="match status" value="1"/>
</dbReference>
<protein>
    <submittedName>
        <fullName evidence="4">Mandelate racemase/muconate lactonizing enzyme family protein</fullName>
    </submittedName>
</protein>
<gene>
    <name evidence="4" type="ORF">PSQ90_09920</name>
</gene>
<dbReference type="InterPro" id="IPR036849">
    <property type="entry name" value="Enolase-like_C_sf"/>
</dbReference>
<dbReference type="RefSeq" id="WP_282210167.1">
    <property type="nucleotide sequence ID" value="NZ_CP118247.1"/>
</dbReference>
<dbReference type="Pfam" id="PF02746">
    <property type="entry name" value="MR_MLE_N"/>
    <property type="match status" value="1"/>
</dbReference>
<keyword evidence="1" id="KW-0479">Metal-binding</keyword>
<dbReference type="Pfam" id="PF13378">
    <property type="entry name" value="MR_MLE_C"/>
    <property type="match status" value="1"/>
</dbReference>
<dbReference type="InterPro" id="IPR013341">
    <property type="entry name" value="Mandelate_racemase_N_dom"/>
</dbReference>
<evidence type="ECO:0000259" key="2">
    <source>
        <dbReference type="Pfam" id="PF02746"/>
    </source>
</evidence>
<feature type="domain" description="Mandelate racemase/muconate lactonizing enzyme N-terminal" evidence="2">
    <location>
        <begin position="25"/>
        <end position="120"/>
    </location>
</feature>
<dbReference type="Proteomes" id="UP001222118">
    <property type="component" value="Chromosome"/>
</dbReference>
<keyword evidence="5" id="KW-1185">Reference proteome</keyword>
<dbReference type="SUPFAM" id="SSF54826">
    <property type="entry name" value="Enolase N-terminal domain-like"/>
    <property type="match status" value="1"/>
</dbReference>
<organism evidence="4 5">
    <name type="scientific">Devosia rhodophyticola</name>
    <dbReference type="NCBI Taxonomy" id="3026423"/>
    <lineage>
        <taxon>Bacteria</taxon>
        <taxon>Pseudomonadati</taxon>
        <taxon>Pseudomonadota</taxon>
        <taxon>Alphaproteobacteria</taxon>
        <taxon>Hyphomicrobiales</taxon>
        <taxon>Devosiaceae</taxon>
        <taxon>Devosia</taxon>
    </lineage>
</organism>
<evidence type="ECO:0000256" key="1">
    <source>
        <dbReference type="ARBA" id="ARBA00022723"/>
    </source>
</evidence>
<sequence length="343" mass="36011">MQIEHLELAAIDASGAMASSTGLGILVRVRAQSGLTGLGEAPTDETSVLGSQTTVSDWLNRYGAEVVGAECGNINRLNQLLDGVDAGGKSGCPAARAAVEMAVYDLIGKARDCPLHVVLGGGYRDTLERVGQIGSDDEDVGGSASAMIEAGFAAIRLKIKDGSAQTVKRIQSVLDAVGHRPLVDIVAEQSLGNEARASMLVENLLTRQFWPNLGLVQPLHQLDLEGHRRLREKLPIPIVLEESITSPAAMSQVVRTGVADRIVLDIWRVGGLLNARRIANMCESAAIGVMVSGTCRSAVGRAAMGHLAVTVHGSCPVHFGSDQTEAMDPLGQGSGLGVDLKWD</sequence>
<dbReference type="InterPro" id="IPR029065">
    <property type="entry name" value="Enolase_C-like"/>
</dbReference>
<evidence type="ECO:0000313" key="4">
    <source>
        <dbReference type="EMBL" id="WDR04646.1"/>
    </source>
</evidence>
<feature type="domain" description="Enolase C-terminal" evidence="3">
    <location>
        <begin position="144"/>
        <end position="315"/>
    </location>
</feature>
<dbReference type="PANTHER" id="PTHR48073">
    <property type="entry name" value="O-SUCCINYLBENZOATE SYNTHASE-RELATED"/>
    <property type="match status" value="1"/>
</dbReference>
<reference evidence="4 5" key="1">
    <citation type="submission" date="2023-02" db="EMBL/GenBank/DDBJ databases">
        <title>Devosia chondri sp. nov., isolated from the phycosphere of marine algae.</title>
        <authorList>
            <person name="Kim J.M."/>
            <person name="Lee J.K."/>
            <person name="Choi B.J."/>
            <person name="Bayburt H."/>
            <person name="Jeon C.O."/>
        </authorList>
    </citation>
    <scope>NUCLEOTIDE SEQUENCE [LARGE SCALE GENOMIC DNA]</scope>
    <source>
        <strain evidence="4 5">G2-5</strain>
    </source>
</reference>